<proteinExistence type="predicted"/>
<reference evidence="2 3" key="1">
    <citation type="submission" date="2023-07" db="EMBL/GenBank/DDBJ databases">
        <title>Sorghum-associated microbial communities from plants grown in Nebraska, USA.</title>
        <authorList>
            <person name="Schachtman D."/>
        </authorList>
    </citation>
    <scope>NUCLEOTIDE SEQUENCE [LARGE SCALE GENOMIC DNA]</scope>
    <source>
        <strain evidence="2 3">CC258</strain>
    </source>
</reference>
<gene>
    <name evidence="2" type="ORF">J2736_001927</name>
</gene>
<evidence type="ECO:0000313" key="3">
    <source>
        <dbReference type="Proteomes" id="UP001267290"/>
    </source>
</evidence>
<accession>A0ABU1NTC8</accession>
<sequence>MVIIHDADFVAQLLYWREDDGKVIVPEDQRKQTKLKPKVTKKYTKRKTSGKKGC</sequence>
<protein>
    <submittedName>
        <fullName evidence="2">Uncharacterized protein</fullName>
    </submittedName>
</protein>
<name>A0ABU1NTC8_9BACL</name>
<evidence type="ECO:0000256" key="1">
    <source>
        <dbReference type="SAM" id="MobiDB-lite"/>
    </source>
</evidence>
<dbReference type="Proteomes" id="UP001267290">
    <property type="component" value="Unassembled WGS sequence"/>
</dbReference>
<comment type="caution">
    <text evidence="2">The sequence shown here is derived from an EMBL/GenBank/DDBJ whole genome shotgun (WGS) entry which is preliminary data.</text>
</comment>
<organism evidence="2 3">
    <name type="scientific">Paenibacillus qinlingensis</name>
    <dbReference type="NCBI Taxonomy" id="1837343"/>
    <lineage>
        <taxon>Bacteria</taxon>
        <taxon>Bacillati</taxon>
        <taxon>Bacillota</taxon>
        <taxon>Bacilli</taxon>
        <taxon>Bacillales</taxon>
        <taxon>Paenibacillaceae</taxon>
        <taxon>Paenibacillus</taxon>
    </lineage>
</organism>
<dbReference type="EMBL" id="JAVDSB010000002">
    <property type="protein sequence ID" value="MDR6550740.1"/>
    <property type="molecule type" value="Genomic_DNA"/>
</dbReference>
<evidence type="ECO:0000313" key="2">
    <source>
        <dbReference type="EMBL" id="MDR6550740.1"/>
    </source>
</evidence>
<keyword evidence="3" id="KW-1185">Reference proteome</keyword>
<dbReference type="RefSeq" id="WP_310225801.1">
    <property type="nucleotide sequence ID" value="NZ_JAVDSB010000002.1"/>
</dbReference>
<feature type="region of interest" description="Disordered" evidence="1">
    <location>
        <begin position="28"/>
        <end position="54"/>
    </location>
</feature>
<feature type="compositionally biased region" description="Basic residues" evidence="1">
    <location>
        <begin position="32"/>
        <end position="54"/>
    </location>
</feature>